<keyword evidence="2" id="KW-0575">Peroxidase</keyword>
<dbReference type="EMBL" id="GBRH01164844">
    <property type="protein sequence ID" value="JAE33052.1"/>
    <property type="molecule type" value="Transcribed_RNA"/>
</dbReference>
<evidence type="ECO:0000313" key="2">
    <source>
        <dbReference type="EMBL" id="JAE33052.1"/>
    </source>
</evidence>
<keyword evidence="2" id="KW-0560">Oxidoreductase</keyword>
<proteinExistence type="predicted"/>
<reference evidence="2" key="2">
    <citation type="journal article" date="2015" name="Data Brief">
        <title>Shoot transcriptome of the giant reed, Arundo donax.</title>
        <authorList>
            <person name="Barrero R.A."/>
            <person name="Guerrero F.D."/>
            <person name="Moolhuijzen P."/>
            <person name="Goolsby J.A."/>
            <person name="Tidwell J."/>
            <person name="Bellgard S.E."/>
            <person name="Bellgard M.I."/>
        </authorList>
    </citation>
    <scope>NUCLEOTIDE SEQUENCE</scope>
    <source>
        <tissue evidence="2">Shoot tissue taken approximately 20 cm above the soil surface</tissue>
    </source>
</reference>
<feature type="region of interest" description="Disordered" evidence="1">
    <location>
        <begin position="1"/>
        <end position="34"/>
    </location>
</feature>
<name>A0A0A9H8H0_ARUDO</name>
<protein>
    <submittedName>
        <fullName evidence="2">Peroxidase 52</fullName>
    </submittedName>
</protein>
<accession>A0A0A9H8H0</accession>
<dbReference type="GO" id="GO:0004601">
    <property type="term" value="F:peroxidase activity"/>
    <property type="evidence" value="ECO:0007669"/>
    <property type="project" value="UniProtKB-KW"/>
</dbReference>
<feature type="compositionally biased region" description="Basic residues" evidence="1">
    <location>
        <begin position="1"/>
        <end position="17"/>
    </location>
</feature>
<reference evidence="2" key="1">
    <citation type="submission" date="2014-09" db="EMBL/GenBank/DDBJ databases">
        <authorList>
            <person name="Magalhaes I.L.F."/>
            <person name="Oliveira U."/>
            <person name="Santos F.R."/>
            <person name="Vidigal T.H.D.A."/>
            <person name="Brescovit A.D."/>
            <person name="Santos A.J."/>
        </authorList>
    </citation>
    <scope>NUCLEOTIDE SEQUENCE</scope>
    <source>
        <tissue evidence="2">Shoot tissue taken approximately 20 cm above the soil surface</tissue>
    </source>
</reference>
<evidence type="ECO:0000256" key="1">
    <source>
        <dbReference type="SAM" id="MobiDB-lite"/>
    </source>
</evidence>
<sequence length="34" mass="4020">MRRHTPGRSSRGRRVGGWRRPCASPWRWRTASPT</sequence>
<organism evidence="2">
    <name type="scientific">Arundo donax</name>
    <name type="common">Giant reed</name>
    <name type="synonym">Donax arundinaceus</name>
    <dbReference type="NCBI Taxonomy" id="35708"/>
    <lineage>
        <taxon>Eukaryota</taxon>
        <taxon>Viridiplantae</taxon>
        <taxon>Streptophyta</taxon>
        <taxon>Embryophyta</taxon>
        <taxon>Tracheophyta</taxon>
        <taxon>Spermatophyta</taxon>
        <taxon>Magnoliopsida</taxon>
        <taxon>Liliopsida</taxon>
        <taxon>Poales</taxon>
        <taxon>Poaceae</taxon>
        <taxon>PACMAD clade</taxon>
        <taxon>Arundinoideae</taxon>
        <taxon>Arundineae</taxon>
        <taxon>Arundo</taxon>
    </lineage>
</organism>
<dbReference type="AlphaFoldDB" id="A0A0A9H8H0"/>